<dbReference type="EMBL" id="AGUD01000296">
    <property type="protein sequence ID" value="EHN09271.1"/>
    <property type="molecule type" value="Genomic_DNA"/>
</dbReference>
<evidence type="ECO:0000313" key="1">
    <source>
        <dbReference type="EMBL" id="EHN09271.1"/>
    </source>
</evidence>
<organism evidence="1 2">
    <name type="scientific">Patulibacter medicamentivorans</name>
    <dbReference type="NCBI Taxonomy" id="1097667"/>
    <lineage>
        <taxon>Bacteria</taxon>
        <taxon>Bacillati</taxon>
        <taxon>Actinomycetota</taxon>
        <taxon>Thermoleophilia</taxon>
        <taxon>Solirubrobacterales</taxon>
        <taxon>Patulibacteraceae</taxon>
        <taxon>Patulibacter</taxon>
    </lineage>
</organism>
<dbReference type="Gene3D" id="3.30.530.20">
    <property type="match status" value="1"/>
</dbReference>
<accession>H0EAN7</accession>
<sequence length="144" mass="15135">MGKISANVTIPATPETVWEQIVDPSSYEKWLTIHTKWKGDIPVKYTKGATATQVVTMLGMPNTITWTVDELQEGQGLTISGEGMAGVKTTFAFALASDGNGGSSATIEAEFVGSMITGALGKAVEKDGEKNLNESLDKLAALVA</sequence>
<dbReference type="InterPro" id="IPR023393">
    <property type="entry name" value="START-like_dom_sf"/>
</dbReference>
<dbReference type="RefSeq" id="WP_007578385.1">
    <property type="nucleotide sequence ID" value="NZ_AGUD01000296.1"/>
</dbReference>
<dbReference type="Pfam" id="PF10604">
    <property type="entry name" value="Polyketide_cyc2"/>
    <property type="match status" value="1"/>
</dbReference>
<dbReference type="AlphaFoldDB" id="H0EAN7"/>
<reference evidence="1 2" key="1">
    <citation type="journal article" date="2013" name="Biodegradation">
        <title>Quantitative proteomic analysis of ibuprofen-degrading Patulibacter sp. strain I11.</title>
        <authorList>
            <person name="Almeida B."/>
            <person name="Kjeldal H."/>
            <person name="Lolas I."/>
            <person name="Knudsen A.D."/>
            <person name="Carvalho G."/>
            <person name="Nielsen K.L."/>
            <person name="Barreto Crespo M.T."/>
            <person name="Stensballe A."/>
            <person name="Nielsen J.L."/>
        </authorList>
    </citation>
    <scope>NUCLEOTIDE SEQUENCE [LARGE SCALE GENOMIC DNA]</scope>
    <source>
        <strain evidence="1 2">I11</strain>
    </source>
</reference>
<evidence type="ECO:0000313" key="2">
    <source>
        <dbReference type="Proteomes" id="UP000005143"/>
    </source>
</evidence>
<dbReference type="PATRIC" id="fig|1097667.3.peg.3876"/>
<dbReference type="CDD" id="cd07812">
    <property type="entry name" value="SRPBCC"/>
    <property type="match status" value="1"/>
</dbReference>
<comment type="caution">
    <text evidence="1">The sequence shown here is derived from an EMBL/GenBank/DDBJ whole genome shotgun (WGS) entry which is preliminary data.</text>
</comment>
<name>H0EAN7_9ACTN</name>
<evidence type="ECO:0008006" key="3">
    <source>
        <dbReference type="Google" id="ProtNLM"/>
    </source>
</evidence>
<dbReference type="SUPFAM" id="SSF55961">
    <property type="entry name" value="Bet v1-like"/>
    <property type="match status" value="1"/>
</dbReference>
<gene>
    <name evidence="1" type="ORF">PAI11_39110</name>
</gene>
<dbReference type="Proteomes" id="UP000005143">
    <property type="component" value="Unassembled WGS sequence"/>
</dbReference>
<protein>
    <recommendedName>
        <fullName evidence="3">Polyketide cyclase/dehydrase</fullName>
    </recommendedName>
</protein>
<dbReference type="InterPro" id="IPR019587">
    <property type="entry name" value="Polyketide_cyclase/dehydratase"/>
</dbReference>
<keyword evidence="2" id="KW-1185">Reference proteome</keyword>
<proteinExistence type="predicted"/>
<dbReference type="OrthoDB" id="3681637at2"/>